<dbReference type="GO" id="GO:0015275">
    <property type="term" value="F:stretch-activated, monoatomic cation-selective, calcium channel activity"/>
    <property type="evidence" value="ECO:0007669"/>
    <property type="project" value="TreeGrafter"/>
</dbReference>
<evidence type="ECO:0000313" key="8">
    <source>
        <dbReference type="Proteomes" id="UP000000311"/>
    </source>
</evidence>
<dbReference type="OrthoDB" id="10047996at2759"/>
<dbReference type="Proteomes" id="UP000000311">
    <property type="component" value="Unassembled WGS sequence"/>
</dbReference>
<evidence type="ECO:0000313" key="7">
    <source>
        <dbReference type="EMBL" id="EFN74497.1"/>
    </source>
</evidence>
<dbReference type="EMBL" id="GL434819">
    <property type="protein sequence ID" value="EFN74497.1"/>
    <property type="molecule type" value="Genomic_DNA"/>
</dbReference>
<keyword evidence="3" id="KW-1133">Transmembrane helix</keyword>
<dbReference type="AlphaFoldDB" id="E1ZWF1"/>
<evidence type="ECO:0000256" key="3">
    <source>
        <dbReference type="ARBA" id="ARBA00022989"/>
    </source>
</evidence>
<protein>
    <submittedName>
        <fullName evidence="7">Uncharacterized protein</fullName>
    </submittedName>
</protein>
<keyword evidence="2" id="KW-0812">Transmembrane</keyword>
<accession>E1ZWF1</accession>
<dbReference type="STRING" id="104421.E1ZWF1"/>
<sequence>LSLTDRYQFVSKLRLRHCCEQAVVNALAPGKDGLLEVLNGGRTCNDTLDKLLIVDALAARLHCEFEEVLARYDCAQPYSVIHNCTHCKV</sequence>
<keyword evidence="4" id="KW-0472">Membrane</keyword>
<dbReference type="PANTHER" id="PTHR15819:SF11">
    <property type="entry name" value="MID1, ISOFORM A"/>
    <property type="match status" value="1"/>
</dbReference>
<dbReference type="InterPro" id="IPR055288">
    <property type="entry name" value="NALCN_aux_factor_1/2"/>
</dbReference>
<evidence type="ECO:0000256" key="5">
    <source>
        <dbReference type="ARBA" id="ARBA00023180"/>
    </source>
</evidence>
<evidence type="ECO:0000256" key="4">
    <source>
        <dbReference type="ARBA" id="ARBA00023136"/>
    </source>
</evidence>
<evidence type="ECO:0000256" key="1">
    <source>
        <dbReference type="ARBA" id="ARBA00004141"/>
    </source>
</evidence>
<feature type="non-terminal residue" evidence="7">
    <location>
        <position position="1"/>
    </location>
</feature>
<evidence type="ECO:0000256" key="6">
    <source>
        <dbReference type="ARBA" id="ARBA00029445"/>
    </source>
</evidence>
<keyword evidence="8" id="KW-1185">Reference proteome</keyword>
<dbReference type="GO" id="GO:0098703">
    <property type="term" value="P:calcium ion import across plasma membrane"/>
    <property type="evidence" value="ECO:0007669"/>
    <property type="project" value="TreeGrafter"/>
</dbReference>
<dbReference type="GO" id="GO:0005886">
    <property type="term" value="C:plasma membrane"/>
    <property type="evidence" value="ECO:0007669"/>
    <property type="project" value="TreeGrafter"/>
</dbReference>
<dbReference type="PANTHER" id="PTHR15819">
    <property type="entry name" value="TRANSMEMBRANE PROTEIN FAM155"/>
    <property type="match status" value="1"/>
</dbReference>
<keyword evidence="5" id="KW-0325">Glycoprotein</keyword>
<comment type="subcellular location">
    <subcellularLocation>
        <location evidence="1">Membrane</location>
        <topology evidence="1">Multi-pass membrane protein</topology>
    </subcellularLocation>
</comment>
<reference evidence="7 8" key="1">
    <citation type="journal article" date="2010" name="Science">
        <title>Genomic comparison of the ants Camponotus floridanus and Harpegnathos saltator.</title>
        <authorList>
            <person name="Bonasio R."/>
            <person name="Zhang G."/>
            <person name="Ye C."/>
            <person name="Mutti N.S."/>
            <person name="Fang X."/>
            <person name="Qin N."/>
            <person name="Donahue G."/>
            <person name="Yang P."/>
            <person name="Li Q."/>
            <person name="Li C."/>
            <person name="Zhang P."/>
            <person name="Huang Z."/>
            <person name="Berger S.L."/>
            <person name="Reinberg D."/>
            <person name="Wang J."/>
            <person name="Liebig J."/>
        </authorList>
    </citation>
    <scope>NUCLEOTIDE SEQUENCE [LARGE SCALE GENOMIC DNA]</scope>
    <source>
        <strain evidence="8">C129</strain>
    </source>
</reference>
<evidence type="ECO:0000256" key="2">
    <source>
        <dbReference type="ARBA" id="ARBA00022692"/>
    </source>
</evidence>
<dbReference type="InParanoid" id="E1ZWF1"/>
<feature type="non-terminal residue" evidence="7">
    <location>
        <position position="89"/>
    </location>
</feature>
<name>E1ZWF1_CAMFO</name>
<comment type="similarity">
    <text evidence="6">Belongs to the NALF family.</text>
</comment>
<proteinExistence type="inferred from homology"/>
<organism evidence="8">
    <name type="scientific">Camponotus floridanus</name>
    <name type="common">Florida carpenter ant</name>
    <dbReference type="NCBI Taxonomy" id="104421"/>
    <lineage>
        <taxon>Eukaryota</taxon>
        <taxon>Metazoa</taxon>
        <taxon>Ecdysozoa</taxon>
        <taxon>Arthropoda</taxon>
        <taxon>Hexapoda</taxon>
        <taxon>Insecta</taxon>
        <taxon>Pterygota</taxon>
        <taxon>Neoptera</taxon>
        <taxon>Endopterygota</taxon>
        <taxon>Hymenoptera</taxon>
        <taxon>Apocrita</taxon>
        <taxon>Aculeata</taxon>
        <taxon>Formicoidea</taxon>
        <taxon>Formicidae</taxon>
        <taxon>Formicinae</taxon>
        <taxon>Camponotus</taxon>
    </lineage>
</organism>
<gene>
    <name evidence="7" type="ORF">EAG_05889</name>
</gene>